<proteinExistence type="predicted"/>
<dbReference type="SMART" id="SM00353">
    <property type="entry name" value="HLH"/>
    <property type="match status" value="1"/>
</dbReference>
<feature type="region of interest" description="Disordered" evidence="6">
    <location>
        <begin position="265"/>
        <end position="340"/>
    </location>
</feature>
<dbReference type="InterPro" id="IPR036638">
    <property type="entry name" value="HLH_DNA-bd_sf"/>
</dbReference>
<dbReference type="GO" id="GO:0003700">
    <property type="term" value="F:DNA-binding transcription factor activity"/>
    <property type="evidence" value="ECO:0000318"/>
    <property type="project" value="GO_Central"/>
</dbReference>
<dbReference type="Pfam" id="PF22754">
    <property type="entry name" value="bHLH-TF_ACT-like_plant"/>
    <property type="match status" value="1"/>
</dbReference>
<comment type="subcellular location">
    <subcellularLocation>
        <location evidence="1 5">Nucleus</location>
    </subcellularLocation>
</comment>
<name>A0A1U8AMW2_NELNU</name>
<dbReference type="OMA" id="AEWFYMV"/>
<keyword evidence="3 5" id="KW-0804">Transcription</keyword>
<evidence type="ECO:0000313" key="7">
    <source>
        <dbReference type="Proteomes" id="UP000189703"/>
    </source>
</evidence>
<dbReference type="KEGG" id="nnu:104604676"/>
<keyword evidence="7" id="KW-1185">Reference proteome</keyword>
<dbReference type="OrthoDB" id="1926382at2759"/>
<dbReference type="InterPro" id="IPR011598">
    <property type="entry name" value="bHLH_dom"/>
</dbReference>
<dbReference type="PANTHER" id="PTHR11514:SF115">
    <property type="entry name" value="TRANSCRIPTION FACTOR"/>
    <property type="match status" value="1"/>
</dbReference>
<dbReference type="Pfam" id="PF14215">
    <property type="entry name" value="bHLH-MYC_N"/>
    <property type="match status" value="1"/>
</dbReference>
<dbReference type="PANTHER" id="PTHR11514">
    <property type="entry name" value="MYC"/>
    <property type="match status" value="1"/>
</dbReference>
<evidence type="ECO:0000256" key="6">
    <source>
        <dbReference type="SAM" id="MobiDB-lite"/>
    </source>
</evidence>
<reference evidence="8" key="1">
    <citation type="submission" date="2025-08" db="UniProtKB">
        <authorList>
            <consortium name="RefSeq"/>
        </authorList>
    </citation>
    <scope>IDENTIFICATION</scope>
</reference>
<evidence type="ECO:0000256" key="5">
    <source>
        <dbReference type="RuleBase" id="RU369104"/>
    </source>
</evidence>
<feature type="compositionally biased region" description="Low complexity" evidence="6">
    <location>
        <begin position="282"/>
        <end position="291"/>
    </location>
</feature>
<dbReference type="RefSeq" id="XP_010267440.1">
    <property type="nucleotide sequence ID" value="XM_010269138.2"/>
</dbReference>
<keyword evidence="4 5" id="KW-0539">Nucleus</keyword>
<dbReference type="InterPro" id="IPR054502">
    <property type="entry name" value="bHLH-TF_ACT-like_plant"/>
</dbReference>
<feature type="compositionally biased region" description="Basic residues" evidence="6">
    <location>
        <begin position="322"/>
        <end position="332"/>
    </location>
</feature>
<sequence length="522" mass="58102">MEGIISSPTRSTSPSSLLFVCQETPQKTLQERLRFLVQSRPEWWVYAIFWRTSNDNNGHLVLAWADGLFRGTRDRASSSSRYSNRLQCQQQKLEIDWERKKVMKGIQALINDIPDIDASVDGDVTDAEWFYMVSITRSFNIGDGLPGKAISSGSPVWLTGAQQLRFCNCERAKEALVHGIETLVYIPISSGVLELGSSDTIAENWGLVHQAKSLFGSDVISPVPVAVSLPVQERSPSQGGLIPFLDRDLSFPDIGIINGERGEGIHQERHRQEARTKKNGETTTTITMTTAPAPPATHSSSVESEHFDSDALLITSADMEKRRPKKRGRKPGKGRDMPLNHVEAERQRREKLNHRFYALRSVVPNVSRMDKASLLADAVSYINELKGKIEDLEGRLGLGRHSKKVKMEMDDHQSTITTATTVFDYGQTRSSSIYGSGGLITSMDVEVKILGTDALIRVQSENVNYPSARLMDALRGLKLQVHHASVSSVKELMLQDVVIRLPDGVKSEEGLKTAILRRLEKE</sequence>
<dbReference type="GO" id="GO:0005634">
    <property type="term" value="C:nucleus"/>
    <property type="evidence" value="ECO:0000318"/>
    <property type="project" value="GO_Central"/>
</dbReference>
<dbReference type="eggNOG" id="ENOG502QS6Z">
    <property type="taxonomic scope" value="Eukaryota"/>
</dbReference>
<dbReference type="GeneID" id="104604676"/>
<dbReference type="STRING" id="4432.A0A1U8AMW2"/>
<dbReference type="SMR" id="A0A1U8AMW2"/>
<gene>
    <name evidence="8" type="primary">LOC104604676</name>
</gene>
<dbReference type="Gene3D" id="4.10.280.10">
    <property type="entry name" value="Helix-loop-helix DNA-binding domain"/>
    <property type="match status" value="1"/>
</dbReference>
<dbReference type="GO" id="GO:0006355">
    <property type="term" value="P:regulation of DNA-templated transcription"/>
    <property type="evidence" value="ECO:0000318"/>
    <property type="project" value="GO_Central"/>
</dbReference>
<evidence type="ECO:0000256" key="2">
    <source>
        <dbReference type="ARBA" id="ARBA00023015"/>
    </source>
</evidence>
<accession>A0A1U8AMW2</accession>
<evidence type="ECO:0000256" key="3">
    <source>
        <dbReference type="ARBA" id="ARBA00023163"/>
    </source>
</evidence>
<dbReference type="InterPro" id="IPR045084">
    <property type="entry name" value="AIB/MYC-like"/>
</dbReference>
<dbReference type="AlphaFoldDB" id="A0A1U8AMW2"/>
<dbReference type="PROSITE" id="PS50888">
    <property type="entry name" value="BHLH"/>
    <property type="match status" value="1"/>
</dbReference>
<protein>
    <recommendedName>
        <fullName evidence="5">Transcription factor</fullName>
        <shortName evidence="5">bHLH transcription factor</shortName>
    </recommendedName>
    <alternativeName>
        <fullName evidence="5">Basic helix-loop-helix protein</fullName>
    </alternativeName>
</protein>
<dbReference type="GO" id="GO:0046983">
    <property type="term" value="F:protein dimerization activity"/>
    <property type="evidence" value="ECO:0007669"/>
    <property type="project" value="InterPro"/>
</dbReference>
<dbReference type="Pfam" id="PF00010">
    <property type="entry name" value="HLH"/>
    <property type="match status" value="1"/>
</dbReference>
<keyword evidence="2 5" id="KW-0805">Transcription regulation</keyword>
<evidence type="ECO:0000256" key="1">
    <source>
        <dbReference type="ARBA" id="ARBA00004123"/>
    </source>
</evidence>
<dbReference type="SUPFAM" id="SSF47459">
    <property type="entry name" value="HLH, helix-loop-helix DNA-binding domain"/>
    <property type="match status" value="1"/>
</dbReference>
<feature type="compositionally biased region" description="Basic and acidic residues" evidence="6">
    <location>
        <begin position="265"/>
        <end position="280"/>
    </location>
</feature>
<evidence type="ECO:0000313" key="8">
    <source>
        <dbReference type="RefSeq" id="XP_010267440.1"/>
    </source>
</evidence>
<dbReference type="CDD" id="cd11449">
    <property type="entry name" value="bHLH_AtAIB_like"/>
    <property type="match status" value="1"/>
</dbReference>
<evidence type="ECO:0000256" key="4">
    <source>
        <dbReference type="ARBA" id="ARBA00023242"/>
    </source>
</evidence>
<dbReference type="GO" id="GO:0000976">
    <property type="term" value="F:transcription cis-regulatory region binding"/>
    <property type="evidence" value="ECO:0000318"/>
    <property type="project" value="GO_Central"/>
</dbReference>
<dbReference type="Proteomes" id="UP000189703">
    <property type="component" value="Unplaced"/>
</dbReference>
<organism evidence="7 8">
    <name type="scientific">Nelumbo nucifera</name>
    <name type="common">Sacred lotus</name>
    <dbReference type="NCBI Taxonomy" id="4432"/>
    <lineage>
        <taxon>Eukaryota</taxon>
        <taxon>Viridiplantae</taxon>
        <taxon>Streptophyta</taxon>
        <taxon>Embryophyta</taxon>
        <taxon>Tracheophyta</taxon>
        <taxon>Spermatophyta</taxon>
        <taxon>Magnoliopsida</taxon>
        <taxon>Proteales</taxon>
        <taxon>Nelumbonaceae</taxon>
        <taxon>Nelumbo</taxon>
    </lineage>
</organism>
<dbReference type="InterPro" id="IPR025610">
    <property type="entry name" value="MYC/MYB_N"/>
</dbReference>